<dbReference type="InterPro" id="IPR029063">
    <property type="entry name" value="SAM-dependent_MTases_sf"/>
</dbReference>
<dbReference type="OrthoDB" id="66144at2759"/>
<dbReference type="Pfam" id="PF13649">
    <property type="entry name" value="Methyltransf_25"/>
    <property type="match status" value="1"/>
</dbReference>
<sequence>MATVTKDHWSAEDYQHSASFVPKLAGEVIQWLDLQQDDILLDIGCGDGVLDDYFAKITANGNGRVYGIDSSAKMIEAAKKAVNGATNCEFQVWDATELGSCPPLRQIPFTKVFSNAAMHWILRPESKRSSFFRGVRDVLQPNGLFVFEMGGLGNVSEMRMALLMAASRRIGLEAAQKADPWFFPDEKWIVDTLENKVGGWKVERIERVWRPTPADQGGVDGWIRLMGQCFFDAVPEAQREDCKQEAIETAQVVCMNPSGGEMLSYVRLRCIARKL</sequence>
<evidence type="ECO:0000313" key="5">
    <source>
        <dbReference type="Proteomes" id="UP000233524"/>
    </source>
</evidence>
<dbReference type="VEuPathDB" id="FungiDB:jhhlp_004464"/>
<dbReference type="GO" id="GO:0032259">
    <property type="term" value="P:methylation"/>
    <property type="evidence" value="ECO:0007669"/>
    <property type="project" value="UniProtKB-KW"/>
</dbReference>
<organism evidence="4 5">
    <name type="scientific">Lomentospora prolificans</name>
    <dbReference type="NCBI Taxonomy" id="41688"/>
    <lineage>
        <taxon>Eukaryota</taxon>
        <taxon>Fungi</taxon>
        <taxon>Dikarya</taxon>
        <taxon>Ascomycota</taxon>
        <taxon>Pezizomycotina</taxon>
        <taxon>Sordariomycetes</taxon>
        <taxon>Hypocreomycetidae</taxon>
        <taxon>Microascales</taxon>
        <taxon>Microascaceae</taxon>
        <taxon>Lomentospora</taxon>
    </lineage>
</organism>
<dbReference type="PANTHER" id="PTHR43861:SF1">
    <property type="entry name" value="TRANS-ACONITATE 2-METHYLTRANSFERASE"/>
    <property type="match status" value="1"/>
</dbReference>
<comment type="caution">
    <text evidence="4">The sequence shown here is derived from an EMBL/GenBank/DDBJ whole genome shotgun (WGS) entry which is preliminary data.</text>
</comment>
<evidence type="ECO:0000256" key="2">
    <source>
        <dbReference type="ARBA" id="ARBA00022679"/>
    </source>
</evidence>
<dbReference type="CDD" id="cd02440">
    <property type="entry name" value="AdoMet_MTases"/>
    <property type="match status" value="1"/>
</dbReference>
<feature type="domain" description="Methyltransferase" evidence="3">
    <location>
        <begin position="41"/>
        <end position="143"/>
    </location>
</feature>
<dbReference type="Proteomes" id="UP000233524">
    <property type="component" value="Unassembled WGS sequence"/>
</dbReference>
<dbReference type="AlphaFoldDB" id="A0A2N3NBQ4"/>
<accession>A0A2N3NBQ4</accession>
<dbReference type="EMBL" id="NLAX01000010">
    <property type="protein sequence ID" value="PKS09841.1"/>
    <property type="molecule type" value="Genomic_DNA"/>
</dbReference>
<name>A0A2N3NBQ4_9PEZI</name>
<dbReference type="STRING" id="41688.A0A2N3NBQ4"/>
<evidence type="ECO:0000259" key="3">
    <source>
        <dbReference type="Pfam" id="PF13649"/>
    </source>
</evidence>
<reference evidence="4 5" key="1">
    <citation type="journal article" date="2017" name="G3 (Bethesda)">
        <title>First Draft Genome Sequence of the Pathogenic Fungus Lomentospora prolificans (Formerly Scedosporium prolificans).</title>
        <authorList>
            <person name="Luo R."/>
            <person name="Zimin A."/>
            <person name="Workman R."/>
            <person name="Fan Y."/>
            <person name="Pertea G."/>
            <person name="Grossman N."/>
            <person name="Wear M.P."/>
            <person name="Jia B."/>
            <person name="Miller H."/>
            <person name="Casadevall A."/>
            <person name="Timp W."/>
            <person name="Zhang S.X."/>
            <person name="Salzberg S.L."/>
        </authorList>
    </citation>
    <scope>NUCLEOTIDE SEQUENCE [LARGE SCALE GENOMIC DNA]</scope>
    <source>
        <strain evidence="4 5">JHH-5317</strain>
    </source>
</reference>
<dbReference type="Gene3D" id="3.40.50.150">
    <property type="entry name" value="Vaccinia Virus protein VP39"/>
    <property type="match status" value="1"/>
</dbReference>
<protein>
    <recommendedName>
        <fullName evidence="3">Methyltransferase domain-containing protein</fullName>
    </recommendedName>
</protein>
<dbReference type="SUPFAM" id="SSF53335">
    <property type="entry name" value="S-adenosyl-L-methionine-dependent methyltransferases"/>
    <property type="match status" value="1"/>
</dbReference>
<gene>
    <name evidence="4" type="ORF">jhhlp_004464</name>
</gene>
<evidence type="ECO:0000256" key="1">
    <source>
        <dbReference type="ARBA" id="ARBA00022603"/>
    </source>
</evidence>
<dbReference type="InParanoid" id="A0A2N3NBQ4"/>
<dbReference type="InterPro" id="IPR041698">
    <property type="entry name" value="Methyltransf_25"/>
</dbReference>
<dbReference type="PANTHER" id="PTHR43861">
    <property type="entry name" value="TRANS-ACONITATE 2-METHYLTRANSFERASE-RELATED"/>
    <property type="match status" value="1"/>
</dbReference>
<keyword evidence="1" id="KW-0489">Methyltransferase</keyword>
<proteinExistence type="predicted"/>
<evidence type="ECO:0000313" key="4">
    <source>
        <dbReference type="EMBL" id="PKS09841.1"/>
    </source>
</evidence>
<dbReference type="GO" id="GO:0008168">
    <property type="term" value="F:methyltransferase activity"/>
    <property type="evidence" value="ECO:0007669"/>
    <property type="project" value="UniProtKB-KW"/>
</dbReference>
<keyword evidence="2" id="KW-0808">Transferase</keyword>
<keyword evidence="5" id="KW-1185">Reference proteome</keyword>